<dbReference type="SMART" id="SM00487">
    <property type="entry name" value="DEXDc"/>
    <property type="match status" value="1"/>
</dbReference>
<dbReference type="Gene3D" id="3.40.50.300">
    <property type="entry name" value="P-loop containing nucleotide triphosphate hydrolases"/>
    <property type="match status" value="1"/>
</dbReference>
<dbReference type="SMART" id="SM00490">
    <property type="entry name" value="HELICc"/>
    <property type="match status" value="1"/>
</dbReference>
<dbReference type="Pfam" id="PF18731">
    <property type="entry name" value="HEPN_Swt1"/>
    <property type="match status" value="1"/>
</dbReference>
<dbReference type="PANTHER" id="PTHR45766">
    <property type="entry name" value="DNA ANNEALING HELICASE AND ENDONUCLEASE ZRANB3 FAMILY MEMBER"/>
    <property type="match status" value="1"/>
</dbReference>
<keyword evidence="2 5" id="KW-0347">Helicase</keyword>
<dbReference type="CDD" id="cd18793">
    <property type="entry name" value="SF2_C_SNF"/>
    <property type="match status" value="1"/>
</dbReference>
<dbReference type="GO" id="GO:0004386">
    <property type="term" value="F:helicase activity"/>
    <property type="evidence" value="ECO:0007669"/>
    <property type="project" value="UniProtKB-KW"/>
</dbReference>
<name>A0ABS7EHL3_9GAMM</name>
<evidence type="ECO:0000259" key="4">
    <source>
        <dbReference type="PROSITE" id="PS51194"/>
    </source>
</evidence>
<dbReference type="InterPro" id="IPR014001">
    <property type="entry name" value="Helicase_ATP-bd"/>
</dbReference>
<dbReference type="PROSITE" id="PS51192">
    <property type="entry name" value="HELICASE_ATP_BIND_1"/>
    <property type="match status" value="1"/>
</dbReference>
<evidence type="ECO:0000259" key="3">
    <source>
        <dbReference type="PROSITE" id="PS51192"/>
    </source>
</evidence>
<dbReference type="EMBL" id="JAHZSS010000015">
    <property type="protein sequence ID" value="MBW8191815.1"/>
    <property type="molecule type" value="Genomic_DNA"/>
</dbReference>
<accession>A0ABS7EHL3</accession>
<feature type="domain" description="Helicase ATP-binding" evidence="3">
    <location>
        <begin position="268"/>
        <end position="451"/>
    </location>
</feature>
<reference evidence="5" key="1">
    <citation type="submission" date="2021-07" db="EMBL/GenBank/DDBJ databases">
        <title>Neiella marina sp. nov., isolated from the intestinal content of sea cucumber Apostichopus japonicus.</title>
        <authorList>
            <person name="Bai X."/>
        </authorList>
    </citation>
    <scope>NUCLEOTIDE SEQUENCE</scope>
    <source>
        <strain evidence="5">126</strain>
    </source>
</reference>
<evidence type="ECO:0000313" key="5">
    <source>
        <dbReference type="EMBL" id="MBW8191815.1"/>
    </source>
</evidence>
<feature type="domain" description="Helicase C-terminal" evidence="4">
    <location>
        <begin position="672"/>
        <end position="833"/>
    </location>
</feature>
<gene>
    <name evidence="5" type="ORF">K0504_12285</name>
</gene>
<dbReference type="InterPro" id="IPR038718">
    <property type="entry name" value="SNF2-like_sf"/>
</dbReference>
<evidence type="ECO:0000256" key="1">
    <source>
        <dbReference type="ARBA" id="ARBA00022801"/>
    </source>
</evidence>
<comment type="caution">
    <text evidence="5">The sequence shown here is derived from an EMBL/GenBank/DDBJ whole genome shotgun (WGS) entry which is preliminary data.</text>
</comment>
<proteinExistence type="predicted"/>
<keyword evidence="1" id="KW-0378">Hydrolase</keyword>
<dbReference type="InterPro" id="IPR049730">
    <property type="entry name" value="SNF2/RAD54-like_C"/>
</dbReference>
<dbReference type="Pfam" id="PF00271">
    <property type="entry name" value="Helicase_C"/>
    <property type="match status" value="1"/>
</dbReference>
<dbReference type="InterPro" id="IPR001650">
    <property type="entry name" value="Helicase_C-like"/>
</dbReference>
<dbReference type="InterPro" id="IPR027417">
    <property type="entry name" value="P-loop_NTPase"/>
</dbReference>
<dbReference type="PANTHER" id="PTHR45766:SF6">
    <property type="entry name" value="SWI_SNF-RELATED MATRIX-ASSOCIATED ACTIN-DEPENDENT REGULATOR OF CHROMATIN SUBFAMILY A-LIKE PROTEIN 1"/>
    <property type="match status" value="1"/>
</dbReference>
<dbReference type="RefSeq" id="WP_220104491.1">
    <property type="nucleotide sequence ID" value="NZ_JAHZSS010000015.1"/>
</dbReference>
<keyword evidence="2 5" id="KW-0547">Nucleotide-binding</keyword>
<dbReference type="InterPro" id="IPR000330">
    <property type="entry name" value="SNF2_N"/>
</dbReference>
<dbReference type="PROSITE" id="PS51194">
    <property type="entry name" value="HELICASE_CTER"/>
    <property type="match status" value="1"/>
</dbReference>
<dbReference type="SUPFAM" id="SSF52540">
    <property type="entry name" value="P-loop containing nucleoside triphosphate hydrolases"/>
    <property type="match status" value="2"/>
</dbReference>
<dbReference type="Gene3D" id="3.40.50.10810">
    <property type="entry name" value="Tandem AAA-ATPase domain"/>
    <property type="match status" value="1"/>
</dbReference>
<dbReference type="InterPro" id="IPR041650">
    <property type="entry name" value="HEPN_Swt1"/>
</dbReference>
<keyword evidence="2 5" id="KW-0067">ATP-binding</keyword>
<evidence type="ECO:0000313" key="6">
    <source>
        <dbReference type="Proteomes" id="UP001166251"/>
    </source>
</evidence>
<sequence>MHQLLQICTNSLQRFLEESLPKLSPDWWASHVIDRLSFQQQSIATERGFSSLSDLDLAALLRIVDQNWFELSQTIGLPREARNWIKELQTVRNKWAHLSREMPASEEYRDADTMWRLLQALGIDEDVLAEIELYRQSKLNSITVSAEASQETAPKEDKGNHSNALFKIGEIICLRSDNSKVFPVIALEILDTENTYQVFDNGEIKTYFESQLQSMAAEEHSDSAPTSVSQLLAALAADCIRYPSSKNLYSLRSGNINFVPYQYRPAIKMVKAEQPRILIADEVGVGKTIEAGLIIKELSARMDLESILIICPKALVAERKWELEMKRFNESFIPLDGRGVRYCINECDLDGTWPQQYNKAIFPFSLFDSNLLNGDDSKRRKQLGLLDLDPPPKFDLVIVDEAHHIRNADTYLHQAVKYFCDNANAVVFLSATPVQLGSKDLFTLLNVLRPDLIIDENSFHAMAAPNRYTNEAVHICREAIMGWPKRAQAALQSASATEWGRMFLRETPEFQRIFDALGQDKHSEQRRVSLISEIESLNTFRALINRTRRRDIGDFTIRKPETLSISFTPEQKALHDGVLAIIARIMSATHGKQNIKFMMTTIRRQAASCLYGLAPMLDDILGKKLDSFYGGDSIDAGVSSLISDIELSEIKDDIKQILSLAESLSKHDPKAEAFQKMITTKQRLENRKIIIFTTFRHTIAYLKDKLEENGCRFGVIHGAISDEERRDIRYRFSLPSTEPSCVDVLLSSEVGCEGLDFQFCDCLFNYDLPWNPMKVEQRVGRIDRYGQQSEAVAIVNFITPETVDADIYERCLNRIGVFEHAIGGCEEILGDISSEILRIADNFNLSDTERKQKLQQLADNKIRLIEEHNELSSKQSELFGLAIPTESNAEEDALFEQALLKPQTLAVLLNTYLSNTLGVKEDFIDDSAHTTLSLNAEQRRLLRREFSSSSRNTSPAHKLWLNWLEGSASKLRVTFDPQEIDAKQEAVLLTTSHPLVQQAASALALTKKIESHVSIATNSIPPGRYPFALYRWSKKGIKADELLVGVSSSEEIEKQLVHWLVNADTTSSSGNVEEREHETLRQRHHSLWVTEQANHAASNRQLSEYRIQSLTNSHKARCQTIFNQMDNSTNDKIRRMKESELARANADFTQRLSTLEIAAESGDVHATELCIGTIEVISQQ</sequence>
<protein>
    <submittedName>
        <fullName evidence="5">DEAD/DEAH box helicase family protein</fullName>
    </submittedName>
</protein>
<dbReference type="Pfam" id="PF00176">
    <property type="entry name" value="SNF2-rel_dom"/>
    <property type="match status" value="1"/>
</dbReference>
<organism evidence="5 6">
    <name type="scientific">Neiella holothuriorum</name>
    <dbReference type="NCBI Taxonomy" id="2870530"/>
    <lineage>
        <taxon>Bacteria</taxon>
        <taxon>Pseudomonadati</taxon>
        <taxon>Pseudomonadota</taxon>
        <taxon>Gammaproteobacteria</taxon>
        <taxon>Alteromonadales</taxon>
        <taxon>Echinimonadaceae</taxon>
        <taxon>Neiella</taxon>
    </lineage>
</organism>
<evidence type="ECO:0000256" key="2">
    <source>
        <dbReference type="ARBA" id="ARBA00022806"/>
    </source>
</evidence>
<keyword evidence="6" id="KW-1185">Reference proteome</keyword>
<dbReference type="Proteomes" id="UP001166251">
    <property type="component" value="Unassembled WGS sequence"/>
</dbReference>